<dbReference type="OrthoDB" id="9801479at2"/>
<keyword evidence="3" id="KW-0288">FMN</keyword>
<dbReference type="PANTHER" id="PTHR30546:SF23">
    <property type="entry name" value="FLAVOPROTEIN-LIKE PROTEIN YCP4-RELATED"/>
    <property type="match status" value="1"/>
</dbReference>
<protein>
    <submittedName>
        <fullName evidence="5">Tryptophan repressor binding protein</fullName>
    </submittedName>
</protein>
<dbReference type="InterPro" id="IPR029039">
    <property type="entry name" value="Flavoprotein-like_sf"/>
</dbReference>
<organism evidence="5 6">
    <name type="scientific">Pseudomonas cichorii</name>
    <dbReference type="NCBI Taxonomy" id="36746"/>
    <lineage>
        <taxon>Bacteria</taxon>
        <taxon>Pseudomonadati</taxon>
        <taxon>Pseudomonadota</taxon>
        <taxon>Gammaproteobacteria</taxon>
        <taxon>Pseudomonadales</taxon>
        <taxon>Pseudomonadaceae</taxon>
        <taxon>Pseudomonas</taxon>
    </lineage>
</organism>
<dbReference type="GO" id="GO:0010181">
    <property type="term" value="F:FMN binding"/>
    <property type="evidence" value="ECO:0007669"/>
    <property type="project" value="InterPro"/>
</dbReference>
<dbReference type="InterPro" id="IPR001226">
    <property type="entry name" value="Flavodoxin_CS"/>
</dbReference>
<dbReference type="PROSITE" id="PS00201">
    <property type="entry name" value="FLAVODOXIN"/>
    <property type="match status" value="1"/>
</dbReference>
<evidence type="ECO:0000256" key="2">
    <source>
        <dbReference type="ARBA" id="ARBA00022630"/>
    </source>
</evidence>
<accession>A0A3M4M9U2</accession>
<name>A0A3M4M9U2_PSECI</name>
<dbReference type="PROSITE" id="PS50902">
    <property type="entry name" value="FLAVODOXIN_LIKE"/>
    <property type="match status" value="1"/>
</dbReference>
<dbReference type="GO" id="GO:0009055">
    <property type="term" value="F:electron transfer activity"/>
    <property type="evidence" value="ECO:0007669"/>
    <property type="project" value="InterPro"/>
</dbReference>
<dbReference type="Proteomes" id="UP000277236">
    <property type="component" value="Unassembled WGS sequence"/>
</dbReference>
<dbReference type="EMBL" id="RBRE01000012">
    <property type="protein sequence ID" value="RMQ50289.1"/>
    <property type="molecule type" value="Genomic_DNA"/>
</dbReference>
<dbReference type="InterPro" id="IPR008254">
    <property type="entry name" value="Flavodoxin/NO_synth"/>
</dbReference>
<evidence type="ECO:0000313" key="6">
    <source>
        <dbReference type="Proteomes" id="UP000277236"/>
    </source>
</evidence>
<dbReference type="GO" id="GO:0016020">
    <property type="term" value="C:membrane"/>
    <property type="evidence" value="ECO:0007669"/>
    <property type="project" value="TreeGrafter"/>
</dbReference>
<evidence type="ECO:0000259" key="4">
    <source>
        <dbReference type="PROSITE" id="PS50902"/>
    </source>
</evidence>
<comment type="cofactor">
    <cofactor evidence="1">
        <name>FMN</name>
        <dbReference type="ChEBI" id="CHEBI:58210"/>
    </cofactor>
</comment>
<gene>
    <name evidence="5" type="ORF">ALQ04_04044</name>
</gene>
<evidence type="ECO:0000256" key="1">
    <source>
        <dbReference type="ARBA" id="ARBA00001917"/>
    </source>
</evidence>
<dbReference type="AlphaFoldDB" id="A0A3M4M9U2"/>
<evidence type="ECO:0000313" key="5">
    <source>
        <dbReference type="EMBL" id="RMQ50289.1"/>
    </source>
</evidence>
<dbReference type="RefSeq" id="WP_122314302.1">
    <property type="nucleotide sequence ID" value="NZ_RBRE01000012.1"/>
</dbReference>
<dbReference type="GO" id="GO:0003955">
    <property type="term" value="F:NAD(P)H dehydrogenase (quinone) activity"/>
    <property type="evidence" value="ECO:0007669"/>
    <property type="project" value="TreeGrafter"/>
</dbReference>
<sequence>MTKVAIVYFSGYGHTARQAEAVQRGAASVPGASVTMLRIDEQGNLADDSFELLAQQDAVIYGSPTYMGGPAWQFKKFADASSKLWFQQALKDKVAAGFTNSASVNGDKHSTIHYLFTLSQQHSQVWVGTGLLPANKKENGPDDVNWTAGFAGAMAISPSDASAEEAPRSGDLKTAELLGERVARIAGKLAS</sequence>
<proteinExistence type="predicted"/>
<reference evidence="5 6" key="1">
    <citation type="submission" date="2018-08" db="EMBL/GenBank/DDBJ databases">
        <title>Recombination of ecologically and evolutionarily significant loci maintains genetic cohesion in the Pseudomonas syringae species complex.</title>
        <authorList>
            <person name="Dillon M."/>
            <person name="Thakur S."/>
            <person name="Almeida R.N.D."/>
            <person name="Weir B.S."/>
            <person name="Guttman D.S."/>
        </authorList>
    </citation>
    <scope>NUCLEOTIDE SEQUENCE [LARGE SCALE GENOMIC DNA]</scope>
    <source>
        <strain evidence="5 6">ICMP 3353</strain>
    </source>
</reference>
<dbReference type="SUPFAM" id="SSF52218">
    <property type="entry name" value="Flavoproteins"/>
    <property type="match status" value="1"/>
</dbReference>
<dbReference type="PANTHER" id="PTHR30546">
    <property type="entry name" value="FLAVODOXIN-RELATED PROTEIN WRBA-RELATED"/>
    <property type="match status" value="1"/>
</dbReference>
<feature type="domain" description="Flavodoxin-like" evidence="4">
    <location>
        <begin position="4"/>
        <end position="151"/>
    </location>
</feature>
<keyword evidence="2" id="KW-0285">Flavoprotein</keyword>
<dbReference type="Pfam" id="PF03358">
    <property type="entry name" value="FMN_red"/>
    <property type="match status" value="1"/>
</dbReference>
<comment type="caution">
    <text evidence="5">The sequence shown here is derived from an EMBL/GenBank/DDBJ whole genome shotgun (WGS) entry which is preliminary data.</text>
</comment>
<evidence type="ECO:0000256" key="3">
    <source>
        <dbReference type="ARBA" id="ARBA00022643"/>
    </source>
</evidence>
<dbReference type="Gene3D" id="3.40.50.360">
    <property type="match status" value="1"/>
</dbReference>
<dbReference type="InterPro" id="IPR005025">
    <property type="entry name" value="FMN_Rdtase-like_dom"/>
</dbReference>